<evidence type="ECO:0000256" key="10">
    <source>
        <dbReference type="ARBA" id="ARBA00023136"/>
    </source>
</evidence>
<keyword evidence="5" id="KW-0285">Flavoprotein</keyword>
<keyword evidence="8" id="KW-0560">Oxidoreductase</keyword>
<keyword evidence="7" id="KW-0521">NADP</keyword>
<gene>
    <name evidence="11" type="ORF">CF392_13055</name>
</gene>
<reference evidence="11 12" key="1">
    <citation type="submission" date="2017-07" db="EMBL/GenBank/DDBJ databases">
        <title>Tamlnaduibacter salinus (Mi-7) genome sequencing.</title>
        <authorList>
            <person name="Verma A."/>
            <person name="Krishnamurthi S."/>
        </authorList>
    </citation>
    <scope>NUCLEOTIDE SEQUENCE [LARGE SCALE GENOMIC DNA]</scope>
    <source>
        <strain evidence="11 12">Mi-7</strain>
    </source>
</reference>
<keyword evidence="9 11" id="KW-0503">Monooxygenase</keyword>
<comment type="caution">
    <text evidence="11">The sequence shown here is derived from an EMBL/GenBank/DDBJ whole genome shotgun (WGS) entry which is preliminary data.</text>
</comment>
<name>A0A2A2I028_9GAMM</name>
<dbReference type="Pfam" id="PF00743">
    <property type="entry name" value="FMO-like"/>
    <property type="match status" value="1"/>
</dbReference>
<evidence type="ECO:0000256" key="6">
    <source>
        <dbReference type="ARBA" id="ARBA00022827"/>
    </source>
</evidence>
<protein>
    <submittedName>
        <fullName evidence="11">FAD-containing monooxygenase EthA</fullName>
    </submittedName>
</protein>
<dbReference type="GO" id="GO:0050661">
    <property type="term" value="F:NADP binding"/>
    <property type="evidence" value="ECO:0007669"/>
    <property type="project" value="InterPro"/>
</dbReference>
<dbReference type="Pfam" id="PF13450">
    <property type="entry name" value="NAD_binding_8"/>
    <property type="match status" value="1"/>
</dbReference>
<evidence type="ECO:0000256" key="8">
    <source>
        <dbReference type="ARBA" id="ARBA00023002"/>
    </source>
</evidence>
<evidence type="ECO:0000256" key="1">
    <source>
        <dbReference type="ARBA" id="ARBA00001974"/>
    </source>
</evidence>
<evidence type="ECO:0000256" key="9">
    <source>
        <dbReference type="ARBA" id="ARBA00023033"/>
    </source>
</evidence>
<keyword evidence="10" id="KW-0472">Membrane</keyword>
<keyword evidence="6" id="KW-0274">FAD</keyword>
<dbReference type="FunFam" id="3.50.50.60:FF:000213">
    <property type="entry name" value="FAD-containing monooxygenase EthA"/>
    <property type="match status" value="1"/>
</dbReference>
<dbReference type="EMBL" id="NMPM01000082">
    <property type="protein sequence ID" value="PAV25059.1"/>
    <property type="molecule type" value="Genomic_DNA"/>
</dbReference>
<dbReference type="RefSeq" id="WP_095611894.1">
    <property type="nucleotide sequence ID" value="NZ_NMPM01000082.1"/>
</dbReference>
<dbReference type="FunFam" id="3.50.50.60:FF:000228">
    <property type="entry name" value="FAD-containing monooxygenase EthA"/>
    <property type="match status" value="1"/>
</dbReference>
<comment type="subcellular location">
    <subcellularLocation>
        <location evidence="2">Cell membrane</location>
    </subcellularLocation>
</comment>
<evidence type="ECO:0000313" key="11">
    <source>
        <dbReference type="EMBL" id="PAV25059.1"/>
    </source>
</evidence>
<proteinExistence type="inferred from homology"/>
<dbReference type="Gene3D" id="3.50.50.60">
    <property type="entry name" value="FAD/NAD(P)-binding domain"/>
    <property type="match status" value="3"/>
</dbReference>
<accession>A0A2A2I028</accession>
<dbReference type="PANTHER" id="PTHR43872">
    <property type="entry name" value="MONOOXYGENASE, PUTATIVE (AFU_ORTHOLOGUE AFUA_8G02570)-RELATED"/>
    <property type="match status" value="1"/>
</dbReference>
<evidence type="ECO:0000256" key="2">
    <source>
        <dbReference type="ARBA" id="ARBA00004236"/>
    </source>
</evidence>
<organism evidence="11 12">
    <name type="scientific">Tamilnaduibacter salinus</name>
    <dbReference type="NCBI Taxonomy" id="1484056"/>
    <lineage>
        <taxon>Bacteria</taxon>
        <taxon>Pseudomonadati</taxon>
        <taxon>Pseudomonadota</taxon>
        <taxon>Gammaproteobacteria</taxon>
        <taxon>Pseudomonadales</taxon>
        <taxon>Marinobacteraceae</taxon>
        <taxon>Tamilnaduibacter</taxon>
    </lineage>
</organism>
<dbReference type="AlphaFoldDB" id="A0A2A2I028"/>
<dbReference type="PANTHER" id="PTHR43872:SF1">
    <property type="entry name" value="MONOOXYGENASE, PUTATIVE (AFU_ORTHOLOGUE AFUA_8G02570)-RELATED"/>
    <property type="match status" value="1"/>
</dbReference>
<evidence type="ECO:0000256" key="4">
    <source>
        <dbReference type="ARBA" id="ARBA00022475"/>
    </source>
</evidence>
<dbReference type="GO" id="GO:0005886">
    <property type="term" value="C:plasma membrane"/>
    <property type="evidence" value="ECO:0007669"/>
    <property type="project" value="UniProtKB-SubCell"/>
</dbReference>
<dbReference type="InterPro" id="IPR036188">
    <property type="entry name" value="FAD/NAD-bd_sf"/>
</dbReference>
<evidence type="ECO:0000313" key="12">
    <source>
        <dbReference type="Proteomes" id="UP000218332"/>
    </source>
</evidence>
<dbReference type="InterPro" id="IPR051820">
    <property type="entry name" value="FAD-binding_MO"/>
</dbReference>
<keyword evidence="4" id="KW-1003">Cell membrane</keyword>
<dbReference type="Proteomes" id="UP000218332">
    <property type="component" value="Unassembled WGS sequence"/>
</dbReference>
<dbReference type="InterPro" id="IPR020946">
    <property type="entry name" value="Flavin_mOase-like"/>
</dbReference>
<sequence length="498" mass="56026">MAKPDYDVLIVGAGLSGVGAAWHLLNECPGKTFAILEGRDAMGGTWDLFRYPGIRSDSDMYTLGYNFRPWTDGKAIADGPSILNYIHNTAEQNHIDQKIHYNHWVEKMDWSSEDATWTVTAKLPSGKTKTVTANYLLNCSGYYRYDQGYMPDFPGKDQFQGQLIHPQHWPEDLDYTGKKVVVIGSGATAVTLIPSMTDKAAHVTMLQRSPTYIISQPDADVIANALNRLLPKRLAYQITRWKNVSLQTLFYQACRRYPKAMRRILRLHLRQQLGKDFDIDTHFNPSYNPWDQRLCLVPNGDLFKVLRRGEASIVTDHIDTFTENGIRLKSGEELEADIIISATGLNLVTLGGADISVDGQHIRPSDTMSYKGMMLSDVPNMSMIVGYTNASWTLKADLASEYTCRLLNHMDRQGVDYCVPVVGDDVKEAPFLDLEANYVLRALDHLPKQGDRAPWKLYQNYPLDLINLRFGPLKDKAMQFRTAHRVAQSGGQAARSAA</sequence>
<evidence type="ECO:0000256" key="5">
    <source>
        <dbReference type="ARBA" id="ARBA00022630"/>
    </source>
</evidence>
<dbReference type="GO" id="GO:0050660">
    <property type="term" value="F:flavin adenine dinucleotide binding"/>
    <property type="evidence" value="ECO:0007669"/>
    <property type="project" value="InterPro"/>
</dbReference>
<dbReference type="GO" id="GO:0004499">
    <property type="term" value="F:N,N-dimethylaniline monooxygenase activity"/>
    <property type="evidence" value="ECO:0007669"/>
    <property type="project" value="InterPro"/>
</dbReference>
<dbReference type="SUPFAM" id="SSF51905">
    <property type="entry name" value="FAD/NAD(P)-binding domain"/>
    <property type="match status" value="1"/>
</dbReference>
<comment type="cofactor">
    <cofactor evidence="1">
        <name>FAD</name>
        <dbReference type="ChEBI" id="CHEBI:57692"/>
    </cofactor>
</comment>
<evidence type="ECO:0000256" key="3">
    <source>
        <dbReference type="ARBA" id="ARBA00010139"/>
    </source>
</evidence>
<keyword evidence="12" id="KW-1185">Reference proteome</keyword>
<evidence type="ECO:0000256" key="7">
    <source>
        <dbReference type="ARBA" id="ARBA00022857"/>
    </source>
</evidence>
<comment type="similarity">
    <text evidence="3">Belongs to the FAD-binding monooxygenase family.</text>
</comment>